<gene>
    <name evidence="2" type="ORF">NM203_32700</name>
</gene>
<evidence type="ECO:0000259" key="1">
    <source>
        <dbReference type="Pfam" id="PF12697"/>
    </source>
</evidence>
<sequence length="261" mass="28284">MLEVIDKGSVTEAHPVPLLFVHGSGHGAWSWDDHFIQFFAERGYRAAALDLRGHGTSTSPKPLRKCTIDDYVSDVAEISDGMPIRPVVVGHSMGGYVVQKYLESHEAPAAVLMASLPPGGSVAMTLRRMRRHPWLAVKSTLTGRQLPGLTPLPLTREAFFSPSTPDNVVARCSARLQEESAKALVATMSSKGIDVARITAPILVMGGECDGGVSTNEVRATALAYRTEAHLFPDMGHDMMLEPGWRSVAERVDGWLESRGI</sequence>
<dbReference type="EMBL" id="JANDBD010000023">
    <property type="protein sequence ID" value="MCP9276949.1"/>
    <property type="molecule type" value="Genomic_DNA"/>
</dbReference>
<dbReference type="Gene3D" id="3.40.50.1820">
    <property type="entry name" value="alpha/beta hydrolase"/>
    <property type="match status" value="1"/>
</dbReference>
<evidence type="ECO:0000313" key="2">
    <source>
        <dbReference type="EMBL" id="MCP9276949.1"/>
    </source>
</evidence>
<comment type="caution">
    <text evidence="2">The sequence shown here is derived from an EMBL/GenBank/DDBJ whole genome shotgun (WGS) entry which is preliminary data.</text>
</comment>
<dbReference type="PANTHER" id="PTHR43194:SF2">
    <property type="entry name" value="PEROXISOMAL MEMBRANE PROTEIN LPX1"/>
    <property type="match status" value="1"/>
</dbReference>
<dbReference type="Proteomes" id="UP001651690">
    <property type="component" value="Unassembled WGS sequence"/>
</dbReference>
<dbReference type="SUPFAM" id="SSF53474">
    <property type="entry name" value="alpha/beta-Hydrolases"/>
    <property type="match status" value="1"/>
</dbReference>
<accession>A0ABT1MCP8</accession>
<proteinExistence type="predicted"/>
<reference evidence="2 3" key="1">
    <citation type="submission" date="2022-06" db="EMBL/GenBank/DDBJ databases">
        <title>Mycolicibacterium sp. CAU 1645 isolated from seawater.</title>
        <authorList>
            <person name="Kim W."/>
        </authorList>
    </citation>
    <scope>NUCLEOTIDE SEQUENCE [LARGE SCALE GENOMIC DNA]</scope>
    <source>
        <strain evidence="2 3">CAU 1645</strain>
    </source>
</reference>
<dbReference type="PANTHER" id="PTHR43194">
    <property type="entry name" value="HYDROLASE ALPHA/BETA FOLD FAMILY"/>
    <property type="match status" value="1"/>
</dbReference>
<dbReference type="Pfam" id="PF12697">
    <property type="entry name" value="Abhydrolase_6"/>
    <property type="match status" value="1"/>
</dbReference>
<dbReference type="InterPro" id="IPR000073">
    <property type="entry name" value="AB_hydrolase_1"/>
</dbReference>
<protein>
    <submittedName>
        <fullName evidence="2">Lysophospholipase</fullName>
    </submittedName>
</protein>
<organism evidence="2 3">
    <name type="scientific">Mycolicibacterium arenosum</name>
    <dbReference type="NCBI Taxonomy" id="2952157"/>
    <lineage>
        <taxon>Bacteria</taxon>
        <taxon>Bacillati</taxon>
        <taxon>Actinomycetota</taxon>
        <taxon>Actinomycetes</taxon>
        <taxon>Mycobacteriales</taxon>
        <taxon>Mycobacteriaceae</taxon>
        <taxon>Mycolicibacterium</taxon>
    </lineage>
</organism>
<feature type="domain" description="AB hydrolase-1" evidence="1">
    <location>
        <begin position="18"/>
        <end position="243"/>
    </location>
</feature>
<dbReference type="InterPro" id="IPR029058">
    <property type="entry name" value="AB_hydrolase_fold"/>
</dbReference>
<evidence type="ECO:0000313" key="3">
    <source>
        <dbReference type="Proteomes" id="UP001651690"/>
    </source>
</evidence>
<name>A0ABT1MCP8_9MYCO</name>
<dbReference type="InterPro" id="IPR050228">
    <property type="entry name" value="Carboxylesterase_BioH"/>
</dbReference>
<keyword evidence="3" id="KW-1185">Reference proteome</keyword>